<sequence>MTAWSSTQIWLAIILIGVATYSIRLSFIYFFGRIDEVPERVQHVLRYVPAAVLAALVVPAVVTIEPTVSETVLDDRVIAATIAAIVAWKTEDVFWTIGIGMGALWAIRFGPGLVGI</sequence>
<dbReference type="Proteomes" id="UP001203207">
    <property type="component" value="Unassembled WGS sequence"/>
</dbReference>
<evidence type="ECO:0000313" key="3">
    <source>
        <dbReference type="Proteomes" id="UP001203207"/>
    </source>
</evidence>
<dbReference type="EMBL" id="JAKRVX010000002">
    <property type="protein sequence ID" value="MCL9816490.1"/>
    <property type="molecule type" value="Genomic_DNA"/>
</dbReference>
<evidence type="ECO:0000256" key="1">
    <source>
        <dbReference type="SAM" id="Phobius"/>
    </source>
</evidence>
<reference evidence="2" key="2">
    <citation type="submission" date="2022-02" db="EMBL/GenBank/DDBJ databases">
        <authorList>
            <person name="Elcheninov A.G."/>
            <person name="Sorokin D.Y."/>
            <person name="Kublanov I.V."/>
        </authorList>
    </citation>
    <scope>NUCLEOTIDE SEQUENCE</scope>
    <source>
        <strain evidence="2">AArc-St2</strain>
    </source>
</reference>
<proteinExistence type="predicted"/>
<name>A0AAE3K8H3_9EURY</name>
<dbReference type="RefSeq" id="WP_174651976.1">
    <property type="nucleotide sequence ID" value="NZ_JAKRVX010000002.1"/>
</dbReference>
<keyword evidence="1" id="KW-0812">Transmembrane</keyword>
<keyword evidence="3" id="KW-1185">Reference proteome</keyword>
<keyword evidence="1" id="KW-0472">Membrane</keyword>
<keyword evidence="1" id="KW-1133">Transmembrane helix</keyword>
<evidence type="ECO:0000313" key="2">
    <source>
        <dbReference type="EMBL" id="MCL9816490.1"/>
    </source>
</evidence>
<dbReference type="AlphaFoldDB" id="A0AAE3K8H3"/>
<dbReference type="Pfam" id="PF05437">
    <property type="entry name" value="AzlD"/>
    <property type="match status" value="1"/>
</dbReference>
<feature type="transmembrane region" description="Helical" evidence="1">
    <location>
        <begin position="93"/>
        <end position="114"/>
    </location>
</feature>
<accession>A0AAE3K8H3</accession>
<protein>
    <submittedName>
        <fullName evidence="2">AzlD domain-containing protein</fullName>
    </submittedName>
</protein>
<feature type="transmembrane region" description="Helical" evidence="1">
    <location>
        <begin position="44"/>
        <end position="64"/>
    </location>
</feature>
<reference evidence="2" key="1">
    <citation type="journal article" date="2022" name="Syst. Appl. Microbiol.">
        <title>Natronocalculus amylovorans gen. nov., sp. nov., and Natranaeroarchaeum aerophilus sp. nov., dominant culturable amylolytic natronoarchaea from hypersaline soda lakes in southwestern Siberia.</title>
        <authorList>
            <person name="Sorokin D.Y."/>
            <person name="Elcheninov A.G."/>
            <person name="Khizhniak T.V."/>
            <person name="Koenen M."/>
            <person name="Bale N.J."/>
            <person name="Damste J.S.S."/>
            <person name="Kublanov I.V."/>
        </authorList>
    </citation>
    <scope>NUCLEOTIDE SEQUENCE</scope>
    <source>
        <strain evidence="2">AArc-St2</strain>
    </source>
</reference>
<dbReference type="InterPro" id="IPR008407">
    <property type="entry name" value="Brnchd-chn_aa_trnsp_AzlD"/>
</dbReference>
<feature type="transmembrane region" description="Helical" evidence="1">
    <location>
        <begin position="12"/>
        <end position="32"/>
    </location>
</feature>
<gene>
    <name evidence="2" type="ORF">AArcSt2_05975</name>
</gene>
<organism evidence="2 3">
    <name type="scientific">Natronocalculus amylovorans</name>
    <dbReference type="NCBI Taxonomy" id="2917812"/>
    <lineage>
        <taxon>Archaea</taxon>
        <taxon>Methanobacteriati</taxon>
        <taxon>Methanobacteriota</taxon>
        <taxon>Stenosarchaea group</taxon>
        <taxon>Halobacteria</taxon>
        <taxon>Halobacteriales</taxon>
        <taxon>Haloferacaceae</taxon>
        <taxon>Natronocalculus</taxon>
    </lineage>
</organism>
<comment type="caution">
    <text evidence="2">The sequence shown here is derived from an EMBL/GenBank/DDBJ whole genome shotgun (WGS) entry which is preliminary data.</text>
</comment>